<feature type="chain" id="PRO_5012007634" evidence="1">
    <location>
        <begin position="23"/>
        <end position="84"/>
    </location>
</feature>
<organism evidence="2">
    <name type="scientific">Dimorphotheca sinuata</name>
    <name type="common">African daisy</name>
    <dbReference type="NCBI Taxonomy" id="112408"/>
    <lineage>
        <taxon>Eukaryota</taxon>
        <taxon>Viridiplantae</taxon>
        <taxon>Streptophyta</taxon>
        <taxon>Embryophyta</taxon>
        <taxon>Tracheophyta</taxon>
        <taxon>Spermatophyta</taxon>
        <taxon>Magnoliopsida</taxon>
        <taxon>eudicotyledons</taxon>
        <taxon>Gunneridae</taxon>
        <taxon>Pentapetalae</taxon>
        <taxon>asterids</taxon>
        <taxon>campanulids</taxon>
        <taxon>Asterales</taxon>
        <taxon>Asteraceae</taxon>
        <taxon>Asteroideae</taxon>
        <taxon>Calenduleae</taxon>
        <taxon>Dimorphotheca</taxon>
    </lineage>
</organism>
<accession>A0A1V0JB87</accession>
<evidence type="ECO:0000256" key="1">
    <source>
        <dbReference type="SAM" id="SignalP"/>
    </source>
</evidence>
<reference evidence="2" key="1">
    <citation type="journal article" date="2017" name="Mol. Biol. Evol.">
        <title>Stepwise evolution of a buried inhibitor peptide over 45 million years.</title>
        <authorList>
            <person name="Jayasena A.S."/>
            <person name="Fisher M.F."/>
            <person name="Panero J.L."/>
            <person name="Secco D."/>
            <person name="Bernath-Levin K."/>
            <person name="Berkowitz O."/>
            <person name="Taylor N.L."/>
            <person name="Schilling E.E."/>
            <person name="Whelan J."/>
            <person name="Mylne J.S."/>
        </authorList>
    </citation>
    <scope>NUCLEOTIDE SEQUENCE</scope>
    <source>
        <strain evidence="2">JM9230</strain>
    </source>
</reference>
<sequence>MTKLALLLLALATIVAFSEVSAYKTTITTTMIEDNSFSARDRIDSLPVPMEEHRTTTTIEDNSFSARDRIDSLRVPFQIPQVRV</sequence>
<protein>
    <submittedName>
        <fullName evidence="2">PawS-like protein (-)alb.b</fullName>
    </submittedName>
</protein>
<name>A0A1V0JB87_DIMSI</name>
<dbReference type="AlphaFoldDB" id="A0A1V0JB87"/>
<evidence type="ECO:0000313" key="2">
    <source>
        <dbReference type="EMBL" id="ARD06089.1"/>
    </source>
</evidence>
<proteinExistence type="predicted"/>
<keyword evidence="1" id="KW-0732">Signal</keyword>
<feature type="signal peptide" evidence="1">
    <location>
        <begin position="1"/>
        <end position="22"/>
    </location>
</feature>
<dbReference type="EMBL" id="KY078362">
    <property type="protein sequence ID" value="ARD06089.1"/>
    <property type="molecule type" value="Genomic_DNA"/>
</dbReference>